<dbReference type="EMBL" id="LAYC01000003">
    <property type="protein sequence ID" value="KYK54741.1"/>
    <property type="molecule type" value="Genomic_DNA"/>
</dbReference>
<dbReference type="InterPro" id="IPR007528">
    <property type="entry name" value="RINT1_Tip20"/>
</dbReference>
<comment type="caution">
    <text evidence="3">The sequence shown here is derived from an EMBL/GenBank/DDBJ whole genome shotgun (WGS) entry which is preliminary data.</text>
</comment>
<dbReference type="InterPro" id="IPR042044">
    <property type="entry name" value="EXOC6PINT-1/Sec15/Tip20_C_dom2"/>
</dbReference>
<evidence type="ECO:0000256" key="2">
    <source>
        <dbReference type="SAM" id="MobiDB-lite"/>
    </source>
</evidence>
<proteinExistence type="predicted"/>
<evidence type="ECO:0000313" key="4">
    <source>
        <dbReference type="Proteomes" id="UP000076580"/>
    </source>
</evidence>
<feature type="region of interest" description="Disordered" evidence="2">
    <location>
        <begin position="588"/>
        <end position="618"/>
    </location>
</feature>
<accession>A0A151GCF7</accession>
<keyword evidence="1" id="KW-0175">Coiled coil</keyword>
<feature type="compositionally biased region" description="Pro residues" evidence="2">
    <location>
        <begin position="1"/>
        <end position="10"/>
    </location>
</feature>
<dbReference type="Proteomes" id="UP000076580">
    <property type="component" value="Chromosome 03"/>
</dbReference>
<dbReference type="GO" id="GO:0006888">
    <property type="term" value="P:endoplasmic reticulum to Golgi vesicle-mediated transport"/>
    <property type="evidence" value="ECO:0007669"/>
    <property type="project" value="InterPro"/>
</dbReference>
<gene>
    <name evidence="3" type="ORF">DCS_06701</name>
</gene>
<dbReference type="PROSITE" id="PS51386">
    <property type="entry name" value="RINT1_TIP20"/>
    <property type="match status" value="1"/>
</dbReference>
<dbReference type="STRING" id="98403.A0A151GCF7"/>
<dbReference type="PANTHER" id="PTHR13520:SF0">
    <property type="entry name" value="RAD50-INTERACTING PROTEIN 1"/>
    <property type="match status" value="1"/>
</dbReference>
<dbReference type="GeneID" id="63719344"/>
<dbReference type="GO" id="GO:0060628">
    <property type="term" value="P:regulation of ER to Golgi vesicle-mediated transport"/>
    <property type="evidence" value="ECO:0007669"/>
    <property type="project" value="TreeGrafter"/>
</dbReference>
<dbReference type="Gene3D" id="1.20.58.670">
    <property type="entry name" value="Dsl1p vesicle tethering complex, Tip20p subunit, domain D"/>
    <property type="match status" value="1"/>
</dbReference>
<dbReference type="AlphaFoldDB" id="A0A151GCF7"/>
<dbReference type="GO" id="GO:0070939">
    <property type="term" value="C:Dsl1/NZR complex"/>
    <property type="evidence" value="ECO:0007669"/>
    <property type="project" value="InterPro"/>
</dbReference>
<feature type="region of interest" description="Disordered" evidence="2">
    <location>
        <begin position="1"/>
        <end position="35"/>
    </location>
</feature>
<reference evidence="3 4" key="1">
    <citation type="journal article" date="2016" name="Sci. Rep.">
        <title>Insights into Adaptations to a Near-Obligate Nematode Endoparasitic Lifestyle from the Finished Genome of Drechmeria coniospora.</title>
        <authorList>
            <person name="Zhang L."/>
            <person name="Zhou Z."/>
            <person name="Guo Q."/>
            <person name="Fokkens L."/>
            <person name="Miskei M."/>
            <person name="Pocsi I."/>
            <person name="Zhang W."/>
            <person name="Chen M."/>
            <person name="Wang L."/>
            <person name="Sun Y."/>
            <person name="Donzelli B.G."/>
            <person name="Gibson D.M."/>
            <person name="Nelson D.R."/>
            <person name="Luo J.G."/>
            <person name="Rep M."/>
            <person name="Liu H."/>
            <person name="Yang S."/>
            <person name="Wang J."/>
            <person name="Krasnoff S.B."/>
            <person name="Xu Y."/>
            <person name="Molnar I."/>
            <person name="Lin M."/>
        </authorList>
    </citation>
    <scope>NUCLEOTIDE SEQUENCE [LARGE SCALE GENOMIC DNA]</scope>
    <source>
        <strain evidence="3 4">ARSEF 6962</strain>
    </source>
</reference>
<keyword evidence="4" id="KW-1185">Reference proteome</keyword>
<dbReference type="GO" id="GO:0006890">
    <property type="term" value="P:retrograde vesicle-mediated transport, Golgi to endoplasmic reticulum"/>
    <property type="evidence" value="ECO:0007669"/>
    <property type="project" value="InterPro"/>
</dbReference>
<organism evidence="3 4">
    <name type="scientific">Drechmeria coniospora</name>
    <name type="common">Nematophagous fungus</name>
    <name type="synonym">Meria coniospora</name>
    <dbReference type="NCBI Taxonomy" id="98403"/>
    <lineage>
        <taxon>Eukaryota</taxon>
        <taxon>Fungi</taxon>
        <taxon>Dikarya</taxon>
        <taxon>Ascomycota</taxon>
        <taxon>Pezizomycotina</taxon>
        <taxon>Sordariomycetes</taxon>
        <taxon>Hypocreomycetidae</taxon>
        <taxon>Hypocreales</taxon>
        <taxon>Ophiocordycipitaceae</taxon>
        <taxon>Drechmeria</taxon>
    </lineage>
</organism>
<evidence type="ECO:0000256" key="1">
    <source>
        <dbReference type="SAM" id="Coils"/>
    </source>
</evidence>
<dbReference type="PANTHER" id="PTHR13520">
    <property type="entry name" value="RAD50-INTERACTING PROTEIN 1 RINT-1"/>
    <property type="match status" value="1"/>
</dbReference>
<feature type="coiled-coil region" evidence="1">
    <location>
        <begin position="72"/>
        <end position="106"/>
    </location>
</feature>
<sequence>MPTGVRPPIPPHRHLPAPRHSPPPELSPSPLHRRPLVEHGKMPALNEATPGTALDIRVEDFLDDKLHEAADLDTLDQLLVNVETQRNQLQSQLDDAAKQLEQARHTALDRQGSLQARMDEFHKLQESIDVRVQVAAASDAPSEAIARLQEPMKKLQAVELAQKYLSLLQMVERLRADARSHLPESPKAALEPYAQLKELTIRLKGVPGSGELHLVGHVETVTEMLWKEMKKTMSAELDAVLAKRHWPRVDPETEMDEEWMSCFEKLLDLQMPEIVHNTGLVSLLPFDVMASIFVSEFRFHFLSDKPTSSLQAIGTHCFPWFLATIEKWEAFFRDNLGPLLATKFGNTPVADKMVYLDPVCALITCMMPVMKEKIHATTSEATANPPFLSGFMSQVMTLDDDVRQRFNYDGGDVENGWAGLTADVLDIHFDAWFRVERDFAMEHFEKTVESHDARKIDYNYAVDGKMKPTFAAVRITDLLRTVTTKYERLRKLKHKSRFLTGIQLDILDGYHDRLRGSLEAYQAMTSTLGRTLHGASKEQLAALEGTGVLETLCKVIGSADHVANTLAEWSDEEFFVVLWEDLHAQDEGRKHQAVHDDPPPEADEMRGHGQNRFEAGGDDGGIFDETAAAYQMRRKAAEELLVGALVESHTKAFRTYLHHVQWTTVGETAVLDDPSQLSITPELDEPLRVLKRNLDFLSKALSTASLRRVWHDTLDKLQDMLWNGVLLKQSFTTLGAAQFAHDGAAIFSLVDRYVSGGSTALDALREGMQLLCLPPSTEPSGVLPDGASAISLKEASDRAFTSNDEARKVLEELGLDALTPLNARYILQRRVENNENIGW</sequence>
<evidence type="ECO:0000313" key="3">
    <source>
        <dbReference type="EMBL" id="KYK54741.1"/>
    </source>
</evidence>
<dbReference type="RefSeq" id="XP_040654093.1">
    <property type="nucleotide sequence ID" value="XM_040803989.1"/>
</dbReference>
<name>A0A151GCF7_DRECN</name>
<dbReference type="Pfam" id="PF04437">
    <property type="entry name" value="RINT1_TIP1"/>
    <property type="match status" value="1"/>
</dbReference>
<protein>
    <submittedName>
        <fullName evidence="3">RINT-1 family protein</fullName>
    </submittedName>
</protein>
<dbReference type="InParanoid" id="A0A151GCF7"/>
<feature type="compositionally biased region" description="Basic and acidic residues" evidence="2">
    <location>
        <begin position="588"/>
        <end position="607"/>
    </location>
</feature>